<dbReference type="GO" id="GO:0016747">
    <property type="term" value="F:acyltransferase activity, transferring groups other than amino-acyl groups"/>
    <property type="evidence" value="ECO:0007669"/>
    <property type="project" value="InterPro"/>
</dbReference>
<sequence length="802" mass="90421">MSRVAYGFCTRDFMPAPAMEPPESALQPPIDTPTKPAKEAMTWQQQQDFGNATVSEENTPDQPHPYLRTLAIGLMQDKVLSPASNLVTFHPRFRGPCATFTFTSRSSLHSSSTPILAIDRLQAPKKRNSRRVKWQPYDQEAAEAPTTIATETASVLSAQRDNRPTSGPRRKARNKAATSGSILHNTQPAPNTPTTPEQTPDNDAQKTAKPTHRKPRPRRNRNKKDGNMDSLPKSAYIPPHLRKRGTATIAKVETEQDHHTPVVSPTASTKSKTEHQPPVQSSQTSAEEPQKSLPTPATTPKEPEKRGDNENNDWAGWDTPKAEPPPPARKAENPRWPRGPKPAPKKHVWPKASEMRYISGSDSDGGVSFKSDSNGDPHYDVKQLMDWNGDWLPPPEQWSARKGYTNRHFGQLMEKWMNGHGDKCTEMMDISSDTFRGRAEDNGDEDEYVLVDGVCKELVPRYWLSAQVEGKPLREFWKELPYRAPKALSDVDITEHPPWWDLYEDTSSCFISGVMVPEAKIDLGDVENHIDPYGMASAADKIQNKHNRSVNKHMRLMAKLNRVLPEPKVLLPPKEDRRIRPTANIYLRPVQPADVKGITDIYNYYVESTIAANEFDARTEAQMRVRINDITQEGLPYLVAVAKGNHSRGTVGYVSEKIVGYINLDDYCDQSSMYRYTFEMELFVHPGYTNKGIAKCLLDRLLEMANTGYNARGGYEYVNEFDYLKTGPSRVIKTILLNFHHEHGADAQWATDYLSAFKFVRAGRLSHVGFKKDQIVDLSIYQHHTTENINPSGIPTVPLERD</sequence>
<dbReference type="OrthoDB" id="2129362at2759"/>
<feature type="domain" description="N-acetyltransferase" evidence="2">
    <location>
        <begin position="585"/>
        <end position="792"/>
    </location>
</feature>
<feature type="compositionally biased region" description="Basic residues" evidence="1">
    <location>
        <begin position="209"/>
        <end position="222"/>
    </location>
</feature>
<gene>
    <name evidence="3" type="ORF">N0V83_003503</name>
</gene>
<evidence type="ECO:0000256" key="1">
    <source>
        <dbReference type="SAM" id="MobiDB-lite"/>
    </source>
</evidence>
<proteinExistence type="predicted"/>
<accession>A0A9W8YEM8</accession>
<evidence type="ECO:0000313" key="4">
    <source>
        <dbReference type="Proteomes" id="UP001140560"/>
    </source>
</evidence>
<evidence type="ECO:0000313" key="3">
    <source>
        <dbReference type="EMBL" id="KAJ4373210.1"/>
    </source>
</evidence>
<comment type="caution">
    <text evidence="3">The sequence shown here is derived from an EMBL/GenBank/DDBJ whole genome shotgun (WGS) entry which is preliminary data.</text>
</comment>
<dbReference type="Pfam" id="PF00583">
    <property type="entry name" value="Acetyltransf_1"/>
    <property type="match status" value="1"/>
</dbReference>
<feature type="region of interest" description="Disordered" evidence="1">
    <location>
        <begin position="119"/>
        <end position="352"/>
    </location>
</feature>
<protein>
    <recommendedName>
        <fullName evidence="2">N-acetyltransferase domain-containing protein</fullName>
    </recommendedName>
</protein>
<name>A0A9W8YEM8_9PLEO</name>
<reference evidence="3" key="1">
    <citation type="submission" date="2022-10" db="EMBL/GenBank/DDBJ databases">
        <title>Tapping the CABI collections for fungal endophytes: first genome assemblies for Collariella, Neodidymelliopsis, Ascochyta clinopodiicola, Didymella pomorum, Didymosphaeria variabile, Neocosmospora piperis and Neocucurbitaria cava.</title>
        <authorList>
            <person name="Hill R."/>
        </authorList>
    </citation>
    <scope>NUCLEOTIDE SEQUENCE</scope>
    <source>
        <strain evidence="3">IMI 356814</strain>
    </source>
</reference>
<feature type="compositionally biased region" description="Basic residues" evidence="1">
    <location>
        <begin position="123"/>
        <end position="133"/>
    </location>
</feature>
<feature type="compositionally biased region" description="Low complexity" evidence="1">
    <location>
        <begin position="185"/>
        <end position="199"/>
    </location>
</feature>
<feature type="compositionally biased region" description="Low complexity" evidence="1">
    <location>
        <begin position="142"/>
        <end position="153"/>
    </location>
</feature>
<feature type="compositionally biased region" description="Polar residues" evidence="1">
    <location>
        <begin position="278"/>
        <end position="287"/>
    </location>
</feature>
<dbReference type="InterPro" id="IPR000182">
    <property type="entry name" value="GNAT_dom"/>
</dbReference>
<dbReference type="Gene3D" id="3.40.630.30">
    <property type="match status" value="1"/>
</dbReference>
<dbReference type="AlphaFoldDB" id="A0A9W8YEM8"/>
<dbReference type="CDD" id="cd04301">
    <property type="entry name" value="NAT_SF"/>
    <property type="match status" value="1"/>
</dbReference>
<dbReference type="PROSITE" id="PS51186">
    <property type="entry name" value="GNAT"/>
    <property type="match status" value="1"/>
</dbReference>
<feature type="region of interest" description="Disordered" evidence="1">
    <location>
        <begin position="18"/>
        <end position="38"/>
    </location>
</feature>
<dbReference type="InterPro" id="IPR016181">
    <property type="entry name" value="Acyl_CoA_acyltransferase"/>
</dbReference>
<keyword evidence="4" id="KW-1185">Reference proteome</keyword>
<dbReference type="EMBL" id="JAPEUY010000005">
    <property type="protein sequence ID" value="KAJ4373210.1"/>
    <property type="molecule type" value="Genomic_DNA"/>
</dbReference>
<organism evidence="3 4">
    <name type="scientific">Neocucurbitaria cava</name>
    <dbReference type="NCBI Taxonomy" id="798079"/>
    <lineage>
        <taxon>Eukaryota</taxon>
        <taxon>Fungi</taxon>
        <taxon>Dikarya</taxon>
        <taxon>Ascomycota</taxon>
        <taxon>Pezizomycotina</taxon>
        <taxon>Dothideomycetes</taxon>
        <taxon>Pleosporomycetidae</taxon>
        <taxon>Pleosporales</taxon>
        <taxon>Pleosporineae</taxon>
        <taxon>Cucurbitariaceae</taxon>
        <taxon>Neocucurbitaria</taxon>
    </lineage>
</organism>
<dbReference type="SUPFAM" id="SSF55729">
    <property type="entry name" value="Acyl-CoA N-acyltransferases (Nat)"/>
    <property type="match status" value="1"/>
</dbReference>
<evidence type="ECO:0000259" key="2">
    <source>
        <dbReference type="PROSITE" id="PS51186"/>
    </source>
</evidence>
<dbReference type="Proteomes" id="UP001140560">
    <property type="component" value="Unassembled WGS sequence"/>
</dbReference>